<dbReference type="GO" id="GO:0016607">
    <property type="term" value="C:nuclear speck"/>
    <property type="evidence" value="ECO:0007669"/>
    <property type="project" value="UniProtKB-SubCell"/>
</dbReference>
<comment type="subunit">
    <text evidence="17">Monomer. May also exist as homodimer.</text>
</comment>
<dbReference type="GO" id="GO:0040014">
    <property type="term" value="P:regulation of multicellular organism growth"/>
    <property type="evidence" value="ECO:0007669"/>
    <property type="project" value="InterPro"/>
</dbReference>
<evidence type="ECO:0000256" key="3">
    <source>
        <dbReference type="ARBA" id="ARBA00006264"/>
    </source>
</evidence>
<feature type="domain" description="Alpha-ketoglutarate-dependent dioxygenase FTO catalytic" evidence="24">
    <location>
        <begin position="1"/>
        <end position="28"/>
    </location>
</feature>
<evidence type="ECO:0000256" key="18">
    <source>
        <dbReference type="ARBA" id="ARBA00047457"/>
    </source>
</evidence>
<evidence type="ECO:0000256" key="22">
    <source>
        <dbReference type="ARBA" id="ARBA00049565"/>
    </source>
</evidence>
<dbReference type="InterPro" id="IPR032868">
    <property type="entry name" value="FTO"/>
</dbReference>
<keyword evidence="10" id="KW-0408">Iron</keyword>
<dbReference type="PANTHER" id="PTHR31291">
    <property type="entry name" value="ALPHA-KETOGLUTARATE-DEPENDENT DIOXYGENASE FTO"/>
    <property type="match status" value="1"/>
</dbReference>
<evidence type="ECO:0000256" key="13">
    <source>
        <dbReference type="ARBA" id="ARBA00030546"/>
    </source>
</evidence>
<evidence type="ECO:0000256" key="23">
    <source>
        <dbReference type="SAM" id="MobiDB-lite"/>
    </source>
</evidence>
<dbReference type="Gene3D" id="2.60.120.590">
    <property type="entry name" value="Alpha-ketoglutarate-dependent dioxygenase AlkB-like"/>
    <property type="match status" value="1"/>
</dbReference>
<keyword evidence="6" id="KW-0963">Cytoplasm</keyword>
<evidence type="ECO:0000256" key="19">
    <source>
        <dbReference type="ARBA" id="ARBA00048158"/>
    </source>
</evidence>
<sequence>MLDDFNHHHHHAVIAGSSGRYSSTHRVAVTSTDTYQYIRARLDSVLNAPPIRIGGQWQPMMAAELKRCEEVHTEVEMEWLRPWGVQGKRHSTDHGAYWEPRMAQMEEAWRRLEARTAGHVALLEAAAAAAPDLASRLLPEGVRCFDILEVQLTKREGSVDPAKPLGRLSWQARTKSSAYAHLQADQKPLDFPRFWEACAEAYDPPMQGMALCLPPEALQSTIAALRQHRAAFAQRQGAARRPGGTLSTSAPAELPKPFGGASSSPPAAASAFGTKRGDTQQSGKPFQKPFQKLQQQTKRPREEDHGEDPIHATGEDVRRKISKDFGGHVADHVAGHVIDHVSGARGVARAPEASAPKRKKAKKRHASMIA</sequence>
<dbReference type="EMBL" id="HBHX01005612">
    <property type="protein sequence ID" value="CAE0102375.1"/>
    <property type="molecule type" value="Transcribed_RNA"/>
</dbReference>
<dbReference type="GO" id="GO:0008198">
    <property type="term" value="F:ferrous iron binding"/>
    <property type="evidence" value="ECO:0007669"/>
    <property type="project" value="TreeGrafter"/>
</dbReference>
<accession>A0A7S3AEW3</accession>
<evidence type="ECO:0000256" key="20">
    <source>
        <dbReference type="ARBA" id="ARBA00048582"/>
    </source>
</evidence>
<dbReference type="EC" id="1.14.11.53" evidence="4"/>
<evidence type="ECO:0000256" key="16">
    <source>
        <dbReference type="ARBA" id="ARBA00032950"/>
    </source>
</evidence>
<dbReference type="InterPro" id="IPR024366">
    <property type="entry name" value="FTO_C"/>
</dbReference>
<evidence type="ECO:0000256" key="4">
    <source>
        <dbReference type="ARBA" id="ARBA00012931"/>
    </source>
</evidence>
<organism evidence="26">
    <name type="scientific">Haptolina ericina</name>
    <dbReference type="NCBI Taxonomy" id="156174"/>
    <lineage>
        <taxon>Eukaryota</taxon>
        <taxon>Haptista</taxon>
        <taxon>Haptophyta</taxon>
        <taxon>Prymnesiophyceae</taxon>
        <taxon>Prymnesiales</taxon>
        <taxon>Prymnesiaceae</taxon>
        <taxon>Haptolina</taxon>
    </lineage>
</organism>
<evidence type="ECO:0000256" key="15">
    <source>
        <dbReference type="ARBA" id="ARBA00032169"/>
    </source>
</evidence>
<dbReference type="GO" id="GO:0005737">
    <property type="term" value="C:cytoplasm"/>
    <property type="evidence" value="ECO:0007669"/>
    <property type="project" value="UniProtKB-SubCell"/>
</dbReference>
<dbReference type="Pfam" id="PF12934">
    <property type="entry name" value="FTO_CTD"/>
    <property type="match status" value="1"/>
</dbReference>
<evidence type="ECO:0000256" key="9">
    <source>
        <dbReference type="ARBA" id="ARBA00023002"/>
    </source>
</evidence>
<proteinExistence type="inferred from homology"/>
<comment type="catalytic activity">
    <reaction evidence="20">
        <text>a 5'-end (N(7)-methyl 5'-triphosphoguanosine)-(N(6),2'-O-dimethyladenosine) in U6 snRNA + 2-oxoglutarate + O2 = a 5'-end (N(7)-methyl 5'-triphosphoguanosine)-(2'-O-methyladenosine) in U6 snRNA + formaldehyde + succinate + CO2</text>
        <dbReference type="Rhea" id="RHEA:57904"/>
        <dbReference type="Rhea" id="RHEA-COMP:15030"/>
        <dbReference type="Rhea" id="RHEA-COMP:15031"/>
        <dbReference type="ChEBI" id="CHEBI:15379"/>
        <dbReference type="ChEBI" id="CHEBI:16526"/>
        <dbReference type="ChEBI" id="CHEBI:16810"/>
        <dbReference type="ChEBI" id="CHEBI:16842"/>
        <dbReference type="ChEBI" id="CHEBI:30031"/>
        <dbReference type="ChEBI" id="CHEBI:85958"/>
        <dbReference type="ChEBI" id="CHEBI:85959"/>
    </reaction>
</comment>
<keyword evidence="8" id="KW-0223">Dioxygenase</keyword>
<comment type="similarity">
    <text evidence="3">Belongs to the fto family.</text>
</comment>
<evidence type="ECO:0000256" key="7">
    <source>
        <dbReference type="ARBA" id="ARBA00022723"/>
    </source>
</evidence>
<evidence type="ECO:0000256" key="21">
    <source>
        <dbReference type="ARBA" id="ARBA00049056"/>
    </source>
</evidence>
<evidence type="ECO:0000256" key="14">
    <source>
        <dbReference type="ARBA" id="ARBA00030557"/>
    </source>
</evidence>
<feature type="region of interest" description="Disordered" evidence="23">
    <location>
        <begin position="233"/>
        <end position="324"/>
    </location>
</feature>
<evidence type="ECO:0000256" key="12">
    <source>
        <dbReference type="ARBA" id="ARBA00030404"/>
    </source>
</evidence>
<dbReference type="GO" id="GO:1990931">
    <property type="term" value="F:mRNA N6-methyladenosine dioxygenase activity"/>
    <property type="evidence" value="ECO:0007669"/>
    <property type="project" value="UniProtKB-EC"/>
</dbReference>
<feature type="compositionally biased region" description="Basic residues" evidence="23">
    <location>
        <begin position="356"/>
        <end position="370"/>
    </location>
</feature>
<dbReference type="InterPro" id="IPR024367">
    <property type="entry name" value="FTO_cat_dom"/>
</dbReference>
<evidence type="ECO:0000256" key="2">
    <source>
        <dbReference type="ARBA" id="ARBA00004496"/>
    </source>
</evidence>
<comment type="subcellular location">
    <subcellularLocation>
        <location evidence="2">Cytoplasm</location>
    </subcellularLocation>
    <subcellularLocation>
        <location evidence="1">Nucleus speckle</location>
    </subcellularLocation>
</comment>
<dbReference type="Pfam" id="PF12933">
    <property type="entry name" value="FTO_NTD"/>
    <property type="match status" value="1"/>
</dbReference>
<keyword evidence="7" id="KW-0479">Metal-binding</keyword>
<name>A0A7S3AEW3_9EUKA</name>
<dbReference type="GO" id="GO:0035516">
    <property type="term" value="F:broad specificity oxidative DNA demethylase activity"/>
    <property type="evidence" value="ECO:0007669"/>
    <property type="project" value="InterPro"/>
</dbReference>
<evidence type="ECO:0000259" key="25">
    <source>
        <dbReference type="Pfam" id="PF12934"/>
    </source>
</evidence>
<comment type="catalytic activity">
    <reaction evidence="18">
        <text>an N(1)-methyladenosine in tRNA + 2-oxoglutarate + O2 = an adenosine in tRNA + formaldehyde + succinate + CO2</text>
        <dbReference type="Rhea" id="RHEA:54576"/>
        <dbReference type="Rhea" id="RHEA-COMP:10242"/>
        <dbReference type="Rhea" id="RHEA-COMP:12312"/>
        <dbReference type="ChEBI" id="CHEBI:15379"/>
        <dbReference type="ChEBI" id="CHEBI:16526"/>
        <dbReference type="ChEBI" id="CHEBI:16810"/>
        <dbReference type="ChEBI" id="CHEBI:16842"/>
        <dbReference type="ChEBI" id="CHEBI:30031"/>
        <dbReference type="ChEBI" id="CHEBI:74411"/>
        <dbReference type="ChEBI" id="CHEBI:74491"/>
    </reaction>
</comment>
<evidence type="ECO:0000256" key="1">
    <source>
        <dbReference type="ARBA" id="ARBA00004324"/>
    </source>
</evidence>
<evidence type="ECO:0000256" key="11">
    <source>
        <dbReference type="ARBA" id="ARBA00023242"/>
    </source>
</evidence>
<dbReference type="Gene3D" id="1.20.58.1470">
    <property type="entry name" value="FTO C-terminal domain"/>
    <property type="match status" value="1"/>
</dbReference>
<comment type="catalytic activity">
    <reaction evidence="19">
        <text>an N(6)-methyladenosine in mRNA + 2-oxoglutarate + O2 = an adenosine in mRNA + formaldehyde + succinate + CO2</text>
        <dbReference type="Rhea" id="RHEA:49520"/>
        <dbReference type="Rhea" id="RHEA-COMP:12414"/>
        <dbReference type="Rhea" id="RHEA-COMP:12417"/>
        <dbReference type="ChEBI" id="CHEBI:15379"/>
        <dbReference type="ChEBI" id="CHEBI:16526"/>
        <dbReference type="ChEBI" id="CHEBI:16810"/>
        <dbReference type="ChEBI" id="CHEBI:16842"/>
        <dbReference type="ChEBI" id="CHEBI:30031"/>
        <dbReference type="ChEBI" id="CHEBI:74411"/>
        <dbReference type="ChEBI" id="CHEBI:74449"/>
        <dbReference type="EC" id="1.14.11.53"/>
    </reaction>
</comment>
<dbReference type="GO" id="GO:0042245">
    <property type="term" value="P:RNA repair"/>
    <property type="evidence" value="ECO:0007669"/>
    <property type="project" value="InterPro"/>
</dbReference>
<evidence type="ECO:0000256" key="17">
    <source>
        <dbReference type="ARBA" id="ARBA00046452"/>
    </source>
</evidence>
<dbReference type="AlphaFoldDB" id="A0A7S3AEW3"/>
<dbReference type="PANTHER" id="PTHR31291:SF2">
    <property type="entry name" value="ALPHA-KETOGLUTARATE-DEPENDENT DIOXYGENASE FTO"/>
    <property type="match status" value="1"/>
</dbReference>
<evidence type="ECO:0000256" key="5">
    <source>
        <dbReference type="ARBA" id="ARBA00013477"/>
    </source>
</evidence>
<feature type="compositionally biased region" description="Low complexity" evidence="23">
    <location>
        <begin position="284"/>
        <end position="297"/>
    </location>
</feature>
<evidence type="ECO:0000313" key="26">
    <source>
        <dbReference type="EMBL" id="CAE0102375.1"/>
    </source>
</evidence>
<keyword evidence="11" id="KW-0539">Nucleus</keyword>
<dbReference type="GO" id="GO:0006307">
    <property type="term" value="P:DNA alkylation repair"/>
    <property type="evidence" value="ECO:0007669"/>
    <property type="project" value="InterPro"/>
</dbReference>
<reference evidence="26" key="1">
    <citation type="submission" date="2021-01" db="EMBL/GenBank/DDBJ databases">
        <authorList>
            <person name="Corre E."/>
            <person name="Pelletier E."/>
            <person name="Niang G."/>
            <person name="Scheremetjew M."/>
            <person name="Finn R."/>
            <person name="Kale V."/>
            <person name="Holt S."/>
            <person name="Cochrane G."/>
            <person name="Meng A."/>
            <person name="Brown T."/>
            <person name="Cohen L."/>
        </authorList>
    </citation>
    <scope>NUCLEOTIDE SEQUENCE</scope>
    <source>
        <strain evidence="26">CCMP281</strain>
    </source>
</reference>
<feature type="region of interest" description="Disordered" evidence="23">
    <location>
        <begin position="340"/>
        <end position="370"/>
    </location>
</feature>
<gene>
    <name evidence="26" type="ORF">HERI1096_LOCUS3032</name>
</gene>
<evidence type="ECO:0000256" key="6">
    <source>
        <dbReference type="ARBA" id="ARBA00022490"/>
    </source>
</evidence>
<protein>
    <recommendedName>
        <fullName evidence="5">Alpha-ketoglutarate-dependent dioxygenase FTO</fullName>
        <ecNumber evidence="4">1.14.11.53</ecNumber>
    </recommendedName>
    <alternativeName>
        <fullName evidence="12">U6 small nuclear RNA (2'-O-methyladenosine-N(6)-)-demethylase FTO</fullName>
    </alternativeName>
    <alternativeName>
        <fullName evidence="13">U6 small nuclear RNA N(6)-methyladenosine-demethylase FTO</fullName>
    </alternativeName>
    <alternativeName>
        <fullName evidence="15">mRNA (2'-O-methyladenosine-N(6)-)-demethylase FTO</fullName>
    </alternativeName>
    <alternativeName>
        <fullName evidence="16">mRNA N(6)-methyladenosine demethylase FTO</fullName>
    </alternativeName>
    <alternativeName>
        <fullName evidence="14">tRNA N1-methyl adenine demethylase FTO</fullName>
    </alternativeName>
</protein>
<comment type="catalytic activity">
    <reaction evidence="22">
        <text>a 5'-end (N(7)-methyl 5'-triphosphoguanosine)-(N(6),2'-O-dimethyladenosine) in mRNA + 2-oxoglutarate + O2 = a 5'-end (N(7)-methyl 5'-triphosphoguanosine)-(2'-O-methyladenosine) in mRNA + formaldehyde + succinate + CO2</text>
        <dbReference type="Rhea" id="RHEA:57896"/>
        <dbReference type="Rhea" id="RHEA-COMP:11518"/>
        <dbReference type="Rhea" id="RHEA-COMP:11519"/>
        <dbReference type="ChEBI" id="CHEBI:15379"/>
        <dbReference type="ChEBI" id="CHEBI:16526"/>
        <dbReference type="ChEBI" id="CHEBI:16810"/>
        <dbReference type="ChEBI" id="CHEBI:16842"/>
        <dbReference type="ChEBI" id="CHEBI:30031"/>
        <dbReference type="ChEBI" id="CHEBI:85958"/>
        <dbReference type="ChEBI" id="CHEBI:85959"/>
    </reaction>
</comment>
<evidence type="ECO:0000256" key="8">
    <source>
        <dbReference type="ARBA" id="ARBA00022964"/>
    </source>
</evidence>
<keyword evidence="9" id="KW-0560">Oxidoreductase</keyword>
<dbReference type="InterPro" id="IPR038413">
    <property type="entry name" value="FTO_C_sf"/>
</dbReference>
<comment type="catalytic activity">
    <reaction evidence="21">
        <text>N(6)-methyladenosine in U6 snRNA + 2-oxoglutarate + O2 = adenosine in U6 snRNA + formaldehyde + succinate + CO2</text>
        <dbReference type="Rhea" id="RHEA:57900"/>
        <dbReference type="Rhea" id="RHEA-COMP:13573"/>
        <dbReference type="Rhea" id="RHEA-COMP:13574"/>
        <dbReference type="ChEBI" id="CHEBI:15379"/>
        <dbReference type="ChEBI" id="CHEBI:16526"/>
        <dbReference type="ChEBI" id="CHEBI:16810"/>
        <dbReference type="ChEBI" id="CHEBI:16842"/>
        <dbReference type="ChEBI" id="CHEBI:30031"/>
        <dbReference type="ChEBI" id="CHEBI:74411"/>
        <dbReference type="ChEBI" id="CHEBI:74449"/>
    </reaction>
</comment>
<evidence type="ECO:0000259" key="24">
    <source>
        <dbReference type="Pfam" id="PF12933"/>
    </source>
</evidence>
<feature type="compositionally biased region" description="Basic and acidic residues" evidence="23">
    <location>
        <begin position="299"/>
        <end position="324"/>
    </location>
</feature>
<dbReference type="InterPro" id="IPR037151">
    <property type="entry name" value="AlkB-like_sf"/>
</dbReference>
<feature type="domain" description="Alpha-ketoglutarate-dependent dioxygenase FTO C-terminal" evidence="25">
    <location>
        <begin position="33"/>
        <end position="226"/>
    </location>
</feature>
<evidence type="ECO:0000256" key="10">
    <source>
        <dbReference type="ARBA" id="ARBA00023004"/>
    </source>
</evidence>
<feature type="compositionally biased region" description="Low complexity" evidence="23">
    <location>
        <begin position="257"/>
        <end position="273"/>
    </location>
</feature>